<dbReference type="RefSeq" id="XP_003081061.2">
    <property type="nucleotide sequence ID" value="XM_003081013.2"/>
</dbReference>
<dbReference type="AlphaFoldDB" id="A0A090N3Y9"/>
<dbReference type="InParanoid" id="A0A090N3Y9"/>
<feature type="region of interest" description="Disordered" evidence="1">
    <location>
        <begin position="1"/>
        <end position="24"/>
    </location>
</feature>
<dbReference type="GO" id="GO:0009507">
    <property type="term" value="C:chloroplast"/>
    <property type="evidence" value="ECO:0007669"/>
    <property type="project" value="TreeGrafter"/>
</dbReference>
<dbReference type="STRING" id="70448.A0A090N3Y9"/>
<dbReference type="Proteomes" id="UP000009170">
    <property type="component" value="Unassembled WGS sequence"/>
</dbReference>
<dbReference type="SUPFAM" id="SSF50891">
    <property type="entry name" value="Cyclophilin-like"/>
    <property type="match status" value="1"/>
</dbReference>
<dbReference type="InterPro" id="IPR002130">
    <property type="entry name" value="Cyclophilin-type_PPIase_dom"/>
</dbReference>
<dbReference type="KEGG" id="ota:OT_ostta09g00690"/>
<dbReference type="Pfam" id="PF00160">
    <property type="entry name" value="Pro_isomerase"/>
    <property type="match status" value="1"/>
</dbReference>
<evidence type="ECO:0000259" key="2">
    <source>
        <dbReference type="Pfam" id="PF00160"/>
    </source>
</evidence>
<dbReference type="EMBL" id="CAID01000009">
    <property type="protein sequence ID" value="CEF98948.1"/>
    <property type="molecule type" value="Genomic_DNA"/>
</dbReference>
<feature type="region of interest" description="Disordered" evidence="1">
    <location>
        <begin position="277"/>
        <end position="310"/>
    </location>
</feature>
<protein>
    <submittedName>
        <fullName evidence="3">Cyclophilin-like peptidyl-prolyl cis-trans isomerase domain</fullName>
    </submittedName>
</protein>
<feature type="domain" description="PPIase cyclophilin-type" evidence="2">
    <location>
        <begin position="71"/>
        <end position="215"/>
    </location>
</feature>
<name>A0A090N3Y9_OSTTA</name>
<evidence type="ECO:0000256" key="1">
    <source>
        <dbReference type="SAM" id="MobiDB-lite"/>
    </source>
</evidence>
<proteinExistence type="predicted"/>
<keyword evidence="4" id="KW-1185">Reference proteome</keyword>
<organism evidence="3 4">
    <name type="scientific">Ostreococcus tauri</name>
    <name type="common">Marine green alga</name>
    <dbReference type="NCBI Taxonomy" id="70448"/>
    <lineage>
        <taxon>Eukaryota</taxon>
        <taxon>Viridiplantae</taxon>
        <taxon>Chlorophyta</taxon>
        <taxon>Mamiellophyceae</taxon>
        <taxon>Mamiellales</taxon>
        <taxon>Bathycoccaceae</taxon>
        <taxon>Ostreococcus</taxon>
    </lineage>
</organism>
<dbReference type="GO" id="GO:0003755">
    <property type="term" value="F:peptidyl-prolyl cis-trans isomerase activity"/>
    <property type="evidence" value="ECO:0007669"/>
    <property type="project" value="InterPro"/>
</dbReference>
<sequence>MTKFDPVAKGERGRGRETVTARERRARMETFRVTGTHPELAALEAASRADDARRRREKRQRAGVATRGKAYVDVAIDGALKGSIVIELLEDVAPMACARFARRLEREAGDEDGVAYGSSCAMTRVDDELRVVFGARGVSETSVVEVEGDLTHGAASVGVDRTSGEFSIATANCASLDASSQCVGRVVSGLEILRAITHRDRGVMAPRDVTVLACGVVRGACDVSTLVGVAAKARVEAATKARATAEARRNETQHDTLKRLRDESAAKGVEISDAVRSTIAAKKKPDAPPKKPKKSMLDSVLGSDSDESDK</sequence>
<dbReference type="OrthoDB" id="408413at2759"/>
<dbReference type="PANTHER" id="PTHR47724">
    <property type="entry name" value="PEPTIDYL-PROLYL CIS-TRANS ISOMERASE CYP26-2, CHLOROPLASTIC"/>
    <property type="match status" value="1"/>
</dbReference>
<accession>A0A090N3Y9</accession>
<evidence type="ECO:0000313" key="3">
    <source>
        <dbReference type="EMBL" id="CEF98948.1"/>
    </source>
</evidence>
<dbReference type="Gene3D" id="2.40.100.10">
    <property type="entry name" value="Cyclophilin-like"/>
    <property type="match status" value="1"/>
</dbReference>
<dbReference type="InterPro" id="IPR044185">
    <property type="entry name" value="CYP26-2-like"/>
</dbReference>
<dbReference type="GeneID" id="9833498"/>
<reference evidence="3 4" key="2">
    <citation type="journal article" date="2014" name="BMC Genomics">
        <title>An improved genome of the model marine alga Ostreococcus tauri unfolds by assessing Illumina de novo assemblies.</title>
        <authorList>
            <person name="Blanc-Mathieu R."/>
            <person name="Verhelst B."/>
            <person name="Derelle E."/>
            <person name="Rombauts S."/>
            <person name="Bouget F.Y."/>
            <person name="Carre I."/>
            <person name="Chateau A."/>
            <person name="Eyre-Walker A."/>
            <person name="Grimsley N."/>
            <person name="Moreau H."/>
            <person name="Piegu B."/>
            <person name="Rivals E."/>
            <person name="Schackwitz W."/>
            <person name="Van de Peer Y."/>
            <person name="Piganeau G."/>
        </authorList>
    </citation>
    <scope>NUCLEOTIDE SEQUENCE [LARGE SCALE GENOMIC DNA]</scope>
    <source>
        <strain evidence="4">OTTH 0595 / CCAP 157/2 / RCC745</strain>
    </source>
</reference>
<dbReference type="PANTHER" id="PTHR47724:SF1">
    <property type="entry name" value="PEPTIDYL-PROLYL CIS-TRANS ISOMERASE CYP26-2, CHLOROPLASTIC"/>
    <property type="match status" value="1"/>
</dbReference>
<gene>
    <name evidence="3" type="ORF">OT_ostta09g00690</name>
</gene>
<evidence type="ECO:0000313" key="4">
    <source>
        <dbReference type="Proteomes" id="UP000009170"/>
    </source>
</evidence>
<reference evidence="4" key="1">
    <citation type="journal article" date="2006" name="Proc. Natl. Acad. Sci. U.S.A.">
        <title>Genome analysis of the smallest free-living eukaryote Ostreococcus tauri unveils many unique features.</title>
        <authorList>
            <person name="Derelle E."/>
            <person name="Ferraz C."/>
            <person name="Rombauts S."/>
            <person name="Rouze P."/>
            <person name="Worden A.Z."/>
            <person name="Robbens S."/>
            <person name="Partensky F."/>
            <person name="Degroeve S."/>
            <person name="Echeynie S."/>
            <person name="Cooke R."/>
            <person name="Saeys Y."/>
            <person name="Wuyts J."/>
            <person name="Jabbari K."/>
            <person name="Bowler C."/>
            <person name="Panaud O."/>
            <person name="Piegu B."/>
            <person name="Ball S.G."/>
            <person name="Ral J.-P."/>
            <person name="Bouget F.-Y."/>
            <person name="Piganeau G."/>
            <person name="De Baets B."/>
            <person name="Picard A."/>
            <person name="Delseny M."/>
            <person name="Demaille J."/>
            <person name="Van de Peer Y."/>
            <person name="Moreau H."/>
        </authorList>
    </citation>
    <scope>NUCLEOTIDE SEQUENCE [LARGE SCALE GENOMIC DNA]</scope>
    <source>
        <strain evidence="4">OTTH 0595 / CCAP 157/2 / RCC745</strain>
    </source>
</reference>
<comment type="caution">
    <text evidence="3">The sequence shown here is derived from an EMBL/GenBank/DDBJ whole genome shotgun (WGS) entry which is preliminary data.</text>
</comment>
<dbReference type="InterPro" id="IPR029000">
    <property type="entry name" value="Cyclophilin-like_dom_sf"/>
</dbReference>